<dbReference type="PANTHER" id="PTHR43625">
    <property type="entry name" value="AFLATOXIN B1 ALDEHYDE REDUCTASE"/>
    <property type="match status" value="1"/>
</dbReference>
<sequence length="183" mass="20259">MLRRAVKIAPVAAVQVGYSPFERDIEGPDGTDILAAYRQLSIPVVAAMPRPRGMVTVDFTNGTAAVDEADMRKKMIPRFSEENRAKNMEIVGQFKTLADRKGRTTAQLSLAWLMKQGDDIISIPGTKRIKYLEENWASLDIHLTDGEEAEIRKFVQNADVAGGAVPDGFKNLYFGDTKEEVEA</sequence>
<dbReference type="EMBL" id="JABEYC010000145">
    <property type="protein sequence ID" value="KAF4981911.1"/>
    <property type="molecule type" value="Genomic_DNA"/>
</dbReference>
<proteinExistence type="predicted"/>
<protein>
    <recommendedName>
        <fullName evidence="2">NADP-dependent oxidoreductase domain-containing protein</fullName>
    </recommendedName>
</protein>
<dbReference type="Pfam" id="PF00248">
    <property type="entry name" value="Aldo_ket_red"/>
    <property type="match status" value="1"/>
</dbReference>
<evidence type="ECO:0000313" key="4">
    <source>
        <dbReference type="Proteomes" id="UP000635477"/>
    </source>
</evidence>
<dbReference type="InterPro" id="IPR050791">
    <property type="entry name" value="Aldo-Keto_reductase"/>
</dbReference>
<organism evidence="3 4">
    <name type="scientific">Fusarium zealandicum</name>
    <dbReference type="NCBI Taxonomy" id="1053134"/>
    <lineage>
        <taxon>Eukaryota</taxon>
        <taxon>Fungi</taxon>
        <taxon>Dikarya</taxon>
        <taxon>Ascomycota</taxon>
        <taxon>Pezizomycotina</taxon>
        <taxon>Sordariomycetes</taxon>
        <taxon>Hypocreomycetidae</taxon>
        <taxon>Hypocreales</taxon>
        <taxon>Nectriaceae</taxon>
        <taxon>Fusarium</taxon>
        <taxon>Fusarium staphyleae species complex</taxon>
    </lineage>
</organism>
<evidence type="ECO:0000256" key="1">
    <source>
        <dbReference type="ARBA" id="ARBA00023002"/>
    </source>
</evidence>
<feature type="domain" description="NADP-dependent oxidoreductase" evidence="2">
    <location>
        <begin position="7"/>
        <end position="154"/>
    </location>
</feature>
<dbReference type="GO" id="GO:0016491">
    <property type="term" value="F:oxidoreductase activity"/>
    <property type="evidence" value="ECO:0007669"/>
    <property type="project" value="UniProtKB-KW"/>
</dbReference>
<accession>A0A8H4XNY0</accession>
<dbReference type="Gene3D" id="3.20.20.100">
    <property type="entry name" value="NADP-dependent oxidoreductase domain"/>
    <property type="match status" value="1"/>
</dbReference>
<evidence type="ECO:0000259" key="2">
    <source>
        <dbReference type="Pfam" id="PF00248"/>
    </source>
</evidence>
<comment type="caution">
    <text evidence="3">The sequence shown here is derived from an EMBL/GenBank/DDBJ whole genome shotgun (WGS) entry which is preliminary data.</text>
</comment>
<dbReference type="AlphaFoldDB" id="A0A8H4XNY0"/>
<name>A0A8H4XNY0_9HYPO</name>
<dbReference type="InterPro" id="IPR023210">
    <property type="entry name" value="NADP_OxRdtase_dom"/>
</dbReference>
<keyword evidence="1" id="KW-0560">Oxidoreductase</keyword>
<reference evidence="3" key="2">
    <citation type="submission" date="2020-05" db="EMBL/GenBank/DDBJ databases">
        <authorList>
            <person name="Kim H.-S."/>
            <person name="Proctor R.H."/>
            <person name="Brown D.W."/>
        </authorList>
    </citation>
    <scope>NUCLEOTIDE SEQUENCE</scope>
    <source>
        <strain evidence="3">NRRL 22465</strain>
    </source>
</reference>
<gene>
    <name evidence="3" type="ORF">FZEAL_2380</name>
</gene>
<dbReference type="OrthoDB" id="37537at2759"/>
<dbReference type="PANTHER" id="PTHR43625:SF40">
    <property type="entry name" value="ALDO-KETO REDUCTASE YAKC [NADP(+)]"/>
    <property type="match status" value="1"/>
</dbReference>
<dbReference type="GO" id="GO:0005737">
    <property type="term" value="C:cytoplasm"/>
    <property type="evidence" value="ECO:0007669"/>
    <property type="project" value="TreeGrafter"/>
</dbReference>
<reference evidence="3" key="1">
    <citation type="journal article" date="2020" name="BMC Genomics">
        <title>Correction to: Identification and distribution of gene clusters required for synthesis of sphingolipid metabolism inhibitors in diverse species of the filamentous fungus Fusarium.</title>
        <authorList>
            <person name="Kim H.S."/>
            <person name="Lohmar J.M."/>
            <person name="Busman M."/>
            <person name="Brown D.W."/>
            <person name="Naumann T.A."/>
            <person name="Divon H.H."/>
            <person name="Lysoe E."/>
            <person name="Uhlig S."/>
            <person name="Proctor R.H."/>
        </authorList>
    </citation>
    <scope>NUCLEOTIDE SEQUENCE</scope>
    <source>
        <strain evidence="3">NRRL 22465</strain>
    </source>
</reference>
<evidence type="ECO:0000313" key="3">
    <source>
        <dbReference type="EMBL" id="KAF4981911.1"/>
    </source>
</evidence>
<dbReference type="SUPFAM" id="SSF51430">
    <property type="entry name" value="NAD(P)-linked oxidoreductase"/>
    <property type="match status" value="1"/>
</dbReference>
<dbReference type="Proteomes" id="UP000635477">
    <property type="component" value="Unassembled WGS sequence"/>
</dbReference>
<dbReference type="InterPro" id="IPR036812">
    <property type="entry name" value="NAD(P)_OxRdtase_dom_sf"/>
</dbReference>
<keyword evidence="4" id="KW-1185">Reference proteome</keyword>